<protein>
    <recommendedName>
        <fullName evidence="3">DNA pilot protein</fullName>
    </recommendedName>
</protein>
<dbReference type="EMBL" id="CP124733">
    <property type="protein sequence ID" value="WHA39890.1"/>
    <property type="molecule type" value="Genomic_DNA"/>
</dbReference>
<dbReference type="AlphaFoldDB" id="A0AAF0H8P3"/>
<evidence type="ECO:0000313" key="2">
    <source>
        <dbReference type="Proteomes" id="UP000298664"/>
    </source>
</evidence>
<evidence type="ECO:0000313" key="1">
    <source>
        <dbReference type="EMBL" id="WHA39890.1"/>
    </source>
</evidence>
<gene>
    <name evidence="1" type="ORF">CFBP5477_008480</name>
</gene>
<accession>A0AAF0H8P3</accession>
<evidence type="ECO:0008006" key="3">
    <source>
        <dbReference type="Google" id="ProtNLM"/>
    </source>
</evidence>
<dbReference type="Proteomes" id="UP000298664">
    <property type="component" value="Chromosome Circular"/>
</dbReference>
<dbReference type="RefSeq" id="WP_137394417.1">
    <property type="nucleotide sequence ID" value="NZ_CP124733.1"/>
</dbReference>
<organism evidence="1 2">
    <name type="scientific">Agrobacterium larrymoorei</name>
    <dbReference type="NCBI Taxonomy" id="160699"/>
    <lineage>
        <taxon>Bacteria</taxon>
        <taxon>Pseudomonadati</taxon>
        <taxon>Pseudomonadota</taxon>
        <taxon>Alphaproteobacteria</taxon>
        <taxon>Hyphomicrobiales</taxon>
        <taxon>Rhizobiaceae</taxon>
        <taxon>Rhizobium/Agrobacterium group</taxon>
        <taxon>Agrobacterium</taxon>
    </lineage>
</organism>
<name>A0AAF0H8P3_9HYPH</name>
<reference evidence="1" key="1">
    <citation type="submission" date="2023-05" db="EMBL/GenBank/DDBJ databases">
        <title>Complete genome sequence of Agrobacterium larrymoorei CFBP5477.</title>
        <authorList>
            <person name="Yen H.-C."/>
            <person name="Chou L."/>
            <person name="Lin Y.-C."/>
            <person name="Lai E.-M."/>
            <person name="Kuo C.-H."/>
        </authorList>
    </citation>
    <scope>NUCLEOTIDE SEQUENCE</scope>
    <source>
        <strain evidence="1">CFBP5477</strain>
    </source>
</reference>
<proteinExistence type="predicted"/>
<sequence>MWGEIFSAGAGLLSSMFGGKKKQTTETTIDLAKLVKSANNNGFNPLTVLRNGGAAGFSTTTSPTISNTPEAFANLGGILGQALGDKLDPIQAKKRELDTLLVDTQLRQLKEGPQMAGRLYAPRTYTGTKVSQQLVPRLGVSTSSKTASVPAAYNPNKYEVTEATKVNYGNQSIWQSNPWLPSADTIEQDFGDVAGSAYGVPKLAADLAWNGWRFKNHIVDSYRKSAAFERRQSKQIYVPPKRLGGWAGRSPKVISGGGGGW</sequence>